<evidence type="ECO:0000256" key="9">
    <source>
        <dbReference type="ARBA" id="ARBA00023136"/>
    </source>
</evidence>
<gene>
    <name evidence="13" type="ORF">GOMPHAMPRED_005941</name>
</gene>
<keyword evidence="8 12" id="KW-1133">Transmembrane helix</keyword>
<evidence type="ECO:0000256" key="10">
    <source>
        <dbReference type="ARBA" id="ARBA00044721"/>
    </source>
</evidence>
<comment type="pathway">
    <text evidence="2">Protein modification; protein glycosylation.</text>
</comment>
<dbReference type="EMBL" id="CAJPDQ010000039">
    <property type="protein sequence ID" value="CAF9931562.1"/>
    <property type="molecule type" value="Genomic_DNA"/>
</dbReference>
<comment type="similarity">
    <text evidence="3 12">Belongs to the glycosyltransferase 22 family.</text>
</comment>
<dbReference type="PANTHER" id="PTHR22760:SF1">
    <property type="entry name" value="DOL-P-MAN:MAN(7)GLCNAC(2)-PP-DOL ALPHA-1,6-MANNOSYLTRANSFERASE"/>
    <property type="match status" value="1"/>
</dbReference>
<organism evidence="13 14">
    <name type="scientific">Gomphillus americanus</name>
    <dbReference type="NCBI Taxonomy" id="1940652"/>
    <lineage>
        <taxon>Eukaryota</taxon>
        <taxon>Fungi</taxon>
        <taxon>Dikarya</taxon>
        <taxon>Ascomycota</taxon>
        <taxon>Pezizomycotina</taxon>
        <taxon>Lecanoromycetes</taxon>
        <taxon>OSLEUM clade</taxon>
        <taxon>Ostropomycetidae</taxon>
        <taxon>Ostropales</taxon>
        <taxon>Graphidaceae</taxon>
        <taxon>Gomphilloideae</taxon>
        <taxon>Gomphillus</taxon>
    </lineage>
</organism>
<evidence type="ECO:0000256" key="7">
    <source>
        <dbReference type="ARBA" id="ARBA00022824"/>
    </source>
</evidence>
<feature type="transmembrane region" description="Helical" evidence="12">
    <location>
        <begin position="216"/>
        <end position="235"/>
    </location>
</feature>
<dbReference type="EC" id="2.4.1.-" evidence="12"/>
<evidence type="ECO:0000256" key="2">
    <source>
        <dbReference type="ARBA" id="ARBA00004922"/>
    </source>
</evidence>
<dbReference type="GO" id="GO:0006487">
    <property type="term" value="P:protein N-linked glycosylation"/>
    <property type="evidence" value="ECO:0007669"/>
    <property type="project" value="TreeGrafter"/>
</dbReference>
<dbReference type="PANTHER" id="PTHR22760">
    <property type="entry name" value="GLYCOSYLTRANSFERASE"/>
    <property type="match status" value="1"/>
</dbReference>
<reference evidence="13" key="1">
    <citation type="submission" date="2021-03" db="EMBL/GenBank/DDBJ databases">
        <authorList>
            <person name="Tagirdzhanova G."/>
        </authorList>
    </citation>
    <scope>NUCLEOTIDE SEQUENCE</scope>
</reference>
<dbReference type="OrthoDB" id="19039at2759"/>
<evidence type="ECO:0000256" key="4">
    <source>
        <dbReference type="ARBA" id="ARBA00022676"/>
    </source>
</evidence>
<dbReference type="GO" id="GO:0005789">
    <property type="term" value="C:endoplasmic reticulum membrane"/>
    <property type="evidence" value="ECO:0007669"/>
    <property type="project" value="UniProtKB-SubCell"/>
</dbReference>
<evidence type="ECO:0000256" key="12">
    <source>
        <dbReference type="RuleBase" id="RU363075"/>
    </source>
</evidence>
<feature type="transmembrane region" description="Helical" evidence="12">
    <location>
        <begin position="357"/>
        <end position="381"/>
    </location>
</feature>
<dbReference type="InterPro" id="IPR005599">
    <property type="entry name" value="GPI_mannosylTrfase"/>
</dbReference>
<feature type="transmembrane region" description="Helical" evidence="12">
    <location>
        <begin position="7"/>
        <end position="26"/>
    </location>
</feature>
<keyword evidence="6 12" id="KW-0812">Transmembrane</keyword>
<keyword evidence="5" id="KW-0808">Transferase</keyword>
<comment type="caution">
    <text evidence="13">The sequence shown here is derived from an EMBL/GenBank/DDBJ whole genome shotgun (WGS) entry which is preliminary data.</text>
</comment>
<dbReference type="Proteomes" id="UP000664169">
    <property type="component" value="Unassembled WGS sequence"/>
</dbReference>
<evidence type="ECO:0000256" key="3">
    <source>
        <dbReference type="ARBA" id="ARBA00007063"/>
    </source>
</evidence>
<feature type="transmembrane region" description="Helical" evidence="12">
    <location>
        <begin position="282"/>
        <end position="302"/>
    </location>
</feature>
<accession>A0A8H3FYY8</accession>
<sequence length="578" mass="64589">MGRAVDVLISLAIPSLILLYLSIAPYTKIEESFTIQAIHDILEYGIPVRQFSESLAANFDHLIYPELHPVPRTFVAPLALAALSKPFAFFAHGIHRQILARAILGLYNAICLLVFRNSIRKAYGAATANWYGIFQACQFHVMFYASRTLPNFIPFGLSTVAVGLLIEKTISKSKPHTTVEPSLLILTILGIVFRSELAIFLGTHTVYWFLKGHLTIPAIVLSGAVGLGYGLLLTVPVDSFLWQQYPLWPELTSFLFNIYEGRSIDWGVSPWYYYITNAMPKILFNPLIFGLCIPFTLLNSSLRGSAVDLLTSNLAYIAIYSFQPHKEWRFIVYAIPAMTAAGAQGAAWIWNRRAKSAVYAFVSSALVLSCLTSLAASLMFLSISTLNYPGAAALDALQMLADGTKPSINVHMDVLTAQTGATLFLQLPSTVGFHNSSAWNFDKTDDKTGDGTLLRRPEFWAKFDYALAEKPEKCIGAWEELAVVEGFAGIGIVRPFHDDPSPLRKSSGSSRSTERASFWGKAPWSPFTSHIWRLWKYIGAFMRRNITRGWWIDAKMQPMIRILQRIPQDEVRESILKQ</sequence>
<proteinExistence type="inferred from homology"/>
<feature type="transmembrane region" description="Helical" evidence="12">
    <location>
        <begin position="183"/>
        <end position="210"/>
    </location>
</feature>
<evidence type="ECO:0000256" key="5">
    <source>
        <dbReference type="ARBA" id="ARBA00022679"/>
    </source>
</evidence>
<keyword evidence="14" id="KW-1185">Reference proteome</keyword>
<dbReference type="UniPathway" id="UPA00378"/>
<keyword evidence="9 12" id="KW-0472">Membrane</keyword>
<name>A0A8H3FYY8_9LECA</name>
<evidence type="ECO:0000256" key="8">
    <source>
        <dbReference type="ARBA" id="ARBA00022989"/>
    </source>
</evidence>
<comment type="subcellular location">
    <subcellularLocation>
        <location evidence="1 12">Endoplasmic reticulum membrane</location>
        <topology evidence="1 12">Multi-pass membrane protein</topology>
    </subcellularLocation>
</comment>
<protein>
    <recommendedName>
        <fullName evidence="12">Mannosyltransferase</fullName>
        <ecNumber evidence="12">2.4.1.-</ecNumber>
    </recommendedName>
</protein>
<comment type="function">
    <text evidence="10">Mannosyltransferase that operates in the biosynthetic pathway of dolichol-linked oligosaccharides, the glycan precursors employed in protein asparagine (N)-glycosylation. The assembly of dolichol-linked oligosaccharides begins on the cytosolic side of the endoplasmic reticulum membrane and finishes in its lumen. The sequential addition of sugars to dolichol pyrophosphate produces dolichol-linked oligosaccharides containing fourteen sugars, including two GlcNAcs, nine mannoses and three glucoses. Once assembled, the oligosaccharide is transferred from the lipid to nascent proteins by oligosaccharyltransferases. In the lumen of the endoplasmic reticulum, adds the eighth mannose residue in an alpha-1,6 linkage onto Man(7)GlcNAc(2)-PP-dolichol to produce Man(8)GlcNAc(2)-PP-dolichol.</text>
</comment>
<evidence type="ECO:0000256" key="6">
    <source>
        <dbReference type="ARBA" id="ARBA00022692"/>
    </source>
</evidence>
<evidence type="ECO:0000256" key="11">
    <source>
        <dbReference type="ARBA" id="ARBA00048899"/>
    </source>
</evidence>
<keyword evidence="4 12" id="KW-0328">Glycosyltransferase</keyword>
<dbReference type="AlphaFoldDB" id="A0A8H3FYY8"/>
<feature type="transmembrane region" description="Helical" evidence="12">
    <location>
        <begin position="330"/>
        <end position="350"/>
    </location>
</feature>
<dbReference type="Pfam" id="PF03901">
    <property type="entry name" value="Glyco_transf_22"/>
    <property type="match status" value="1"/>
</dbReference>
<dbReference type="GO" id="GO:0052917">
    <property type="term" value="F:dol-P-Man:Man(7)GlcNAc(2)-PP-Dol alpha-1,6-mannosyltransferase activity"/>
    <property type="evidence" value="ECO:0007669"/>
    <property type="project" value="UniProtKB-EC"/>
</dbReference>
<evidence type="ECO:0000313" key="14">
    <source>
        <dbReference type="Proteomes" id="UP000664169"/>
    </source>
</evidence>
<evidence type="ECO:0000256" key="1">
    <source>
        <dbReference type="ARBA" id="ARBA00004477"/>
    </source>
</evidence>
<feature type="transmembrane region" description="Helical" evidence="12">
    <location>
        <begin position="98"/>
        <end position="115"/>
    </location>
</feature>
<evidence type="ECO:0000313" key="13">
    <source>
        <dbReference type="EMBL" id="CAF9931562.1"/>
    </source>
</evidence>
<feature type="transmembrane region" description="Helical" evidence="12">
    <location>
        <begin position="152"/>
        <end position="171"/>
    </location>
</feature>
<comment type="catalytic activity">
    <reaction evidence="11">
        <text>an alpha-D-Man-(1-&gt;2)-alpha-D-Man-(1-&gt;2)-alpha-D-Man-(1-&gt;3)-[alpha-D-Man-(1-&gt;2)-alpha-D-Man-(1-&gt;3)-alpha-D-Man-(1-&gt;6)]-beta-D-Man-(1-&gt;4)-beta-D-GlcNAc-(1-&gt;4)-alpha-D-GlcNAc-diphospho-di-trans,poly-cis-dolichol + a di-trans,poly-cis-dolichyl beta-D-mannosyl phosphate = an alpha-D-Man-(1-&gt;2)-alpha-D-Man-(1-&gt;2)-alpha-D-Man-(1-&gt;3)-[alpha-D-Man-(1-&gt;2)-alpha-D-Man-(1-&gt;3)-[alpha-D-Man-(1-&gt;6)]-alpha-D-Man-(1-&gt;6)]-beta-D-Man-(1-&gt;4)-beta-D-GlcNAc-(1-&gt;4)-alpha-D-GlcNAc-diphospho-di-trans,poly-cis-dolichol + a di-trans,poly-cis-dolichyl phosphate + H(+)</text>
        <dbReference type="Rhea" id="RHEA:29535"/>
        <dbReference type="Rhea" id="RHEA-COMP:19498"/>
        <dbReference type="Rhea" id="RHEA-COMP:19501"/>
        <dbReference type="Rhea" id="RHEA-COMP:19518"/>
        <dbReference type="Rhea" id="RHEA-COMP:19519"/>
        <dbReference type="ChEBI" id="CHEBI:15378"/>
        <dbReference type="ChEBI" id="CHEBI:57683"/>
        <dbReference type="ChEBI" id="CHEBI:58211"/>
        <dbReference type="ChEBI" id="CHEBI:132517"/>
        <dbReference type="ChEBI" id="CHEBI:132519"/>
        <dbReference type="EC" id="2.4.1.260"/>
    </reaction>
    <physiologicalReaction direction="left-to-right" evidence="11">
        <dbReference type="Rhea" id="RHEA:29536"/>
    </physiologicalReaction>
</comment>
<keyword evidence="7 12" id="KW-0256">Endoplasmic reticulum</keyword>